<dbReference type="PROSITE" id="PS51318">
    <property type="entry name" value="TAT"/>
    <property type="match status" value="1"/>
</dbReference>
<protein>
    <recommendedName>
        <fullName evidence="3">Twin-arginine translocation signal domain-containing protein</fullName>
    </recommendedName>
</protein>
<keyword evidence="2" id="KW-1185">Reference proteome</keyword>
<dbReference type="PRINTS" id="PR01955">
    <property type="entry name" value="LANCFRANKIA"/>
</dbReference>
<dbReference type="RefSeq" id="WP_405277065.1">
    <property type="nucleotide sequence ID" value="NZ_JBBHLI010000004.1"/>
</dbReference>
<organism evidence="1 2">
    <name type="scientific">Gaopeijia maritima</name>
    <dbReference type="NCBI Taxonomy" id="3119007"/>
    <lineage>
        <taxon>Bacteria</taxon>
        <taxon>Pseudomonadati</taxon>
        <taxon>Gemmatimonadota</taxon>
        <taxon>Longimicrobiia</taxon>
        <taxon>Gaopeijiales</taxon>
        <taxon>Gaopeijiaceae</taxon>
        <taxon>Gaopeijia</taxon>
    </lineage>
</organism>
<reference evidence="1 2" key="1">
    <citation type="submission" date="2024-02" db="EMBL/GenBank/DDBJ databases">
        <title>A novel Gemmatimonadota bacterium.</title>
        <authorList>
            <person name="Du Z.-J."/>
            <person name="Ye Y.-Q."/>
        </authorList>
    </citation>
    <scope>NUCLEOTIDE SEQUENCE [LARGE SCALE GENOMIC DNA]</scope>
    <source>
        <strain evidence="1 2">DH-20</strain>
    </source>
</reference>
<evidence type="ECO:0000313" key="1">
    <source>
        <dbReference type="EMBL" id="MEK9501058.1"/>
    </source>
</evidence>
<comment type="caution">
    <text evidence="1">The sequence shown here is derived from an EMBL/GenBank/DDBJ whole genome shotgun (WGS) entry which is preliminary data.</text>
</comment>
<dbReference type="Proteomes" id="UP001484239">
    <property type="component" value="Unassembled WGS sequence"/>
</dbReference>
<dbReference type="SUPFAM" id="SSF158745">
    <property type="entry name" value="LanC-like"/>
    <property type="match status" value="1"/>
</dbReference>
<dbReference type="EMBL" id="JBBHLI010000004">
    <property type="protein sequence ID" value="MEK9501058.1"/>
    <property type="molecule type" value="Genomic_DNA"/>
</dbReference>
<evidence type="ECO:0000313" key="2">
    <source>
        <dbReference type="Proteomes" id="UP001484239"/>
    </source>
</evidence>
<dbReference type="InterPro" id="IPR007822">
    <property type="entry name" value="LANC-like"/>
</dbReference>
<gene>
    <name evidence="1" type="ORF">WI372_08725</name>
</gene>
<sequence>MEKNTGSSSPSRRDFIRLAAAGAGIVALPPWLYGCAESQPDASDPRAVAEAVAAWLRSHRIEERGGYTWPLEPTEGAAAVLDPASGTPGVIRFLLELYHATGDATLLEDVSLGAFLLQGAYTEGGSWAVAAGSSMADPAIDHPGLRSGWGGTAFVLNEVFRMTDNTLTQTGAMLLFDAMVGSAQMGEGTRAWYLVGPEEAYYDLDRGSAGIGLALLYADEMTGFPPALEAAADAGRYLLERAREADDGLEWPIQEGAEAGPVPLPGATAHVTLFLARLAEATDDEAFLEGARAGGRRLRGVLTDLGEPTDLIDALRAFHALARVDAAGGWQEDLDGGAERLFGAEMQDRWRSRSDRCCGMAGVGQAVLTMGLTPGGRASLEVARSIAADLVARAQPGAEGGLYWSDSGPARTGFADGVAGIGSFFVHLDAAERSRPLGIAAPDEPR</sequence>
<evidence type="ECO:0008006" key="3">
    <source>
        <dbReference type="Google" id="ProtNLM"/>
    </source>
</evidence>
<accession>A0ABU9E8I9</accession>
<proteinExistence type="predicted"/>
<name>A0ABU9E8I9_9BACT</name>
<dbReference type="InterPro" id="IPR012341">
    <property type="entry name" value="6hp_glycosidase-like_sf"/>
</dbReference>
<dbReference type="Gene3D" id="1.50.10.10">
    <property type="match status" value="1"/>
</dbReference>
<dbReference type="PROSITE" id="PS51257">
    <property type="entry name" value="PROKAR_LIPOPROTEIN"/>
    <property type="match status" value="1"/>
</dbReference>
<dbReference type="Gene3D" id="1.50.10.20">
    <property type="match status" value="1"/>
</dbReference>
<dbReference type="SMART" id="SM01260">
    <property type="entry name" value="LANC_like"/>
    <property type="match status" value="1"/>
</dbReference>
<dbReference type="InterPro" id="IPR006311">
    <property type="entry name" value="TAT_signal"/>
</dbReference>